<dbReference type="OrthoDB" id="5393256at2759"/>
<dbReference type="GO" id="GO:0005886">
    <property type="term" value="C:plasma membrane"/>
    <property type="evidence" value="ECO:0007669"/>
    <property type="project" value="TreeGrafter"/>
</dbReference>
<sequence length="540" mass="61338">MVFGANVVWRYPQEREQFALCEGLLLNEGYVVLVENTRKVHVLTDVFYEPLCYNDGPVLSTFKYVGVDQLPYAASQWSQYISTETGSFKYSIYPLIYSLTVSTVMCIFLTVIVFTNHTQNPSWLLRAESALASTNLGILFVRAIVFLDKQHDLGYSSGEKLLESLQSDNVFSTIDFIVVLMAQFAQVQVIIRLFSRVKEKRVSFIIGGFLSICAQVIWGVSTFSKFDIDTDSDFSILPAFTYLLRIALAMMYCGLIIIYGFGRRSFIFQKDIMLLTILTFLVINLQFAFFITDISNVWVSELSEIFNTTIYVSVTVIPWEWINRVHALERYQQTEGILGRPVYEEEYKDIARYEITDDNENMAPRDNAPSTTTNNHNNNNNNQNNGGDGQLGWKYNTQSDETRHNTANNTPAIGEKAAFRIGSRIKHTLENTGNTLMYFTDQVIAYGLAVPRSVSVNSSTKRVEARKKRPIITQGRKEVFVYSKKEVVCDSDNDEQTSTTTRSMDDADELGNFYQYESNETTAHDPGEGSSRDIDTHSST</sequence>
<keyword evidence="3 8" id="KW-1133">Transmembrane helix</keyword>
<feature type="compositionally biased region" description="Polar residues" evidence="7">
    <location>
        <begin position="395"/>
        <end position="410"/>
    </location>
</feature>
<evidence type="ECO:0000256" key="7">
    <source>
        <dbReference type="SAM" id="MobiDB-lite"/>
    </source>
</evidence>
<comment type="subcellular location">
    <subcellularLocation>
        <location evidence="1">Membrane</location>
        <topology evidence="1">Multi-pass membrane protein</topology>
    </subcellularLocation>
</comment>
<name>A0A061BJE3_CYBFA</name>
<dbReference type="VEuPathDB" id="FungiDB:BON22_4655"/>
<feature type="compositionally biased region" description="Basic and acidic residues" evidence="7">
    <location>
        <begin position="522"/>
        <end position="540"/>
    </location>
</feature>
<evidence type="ECO:0000313" key="9">
    <source>
        <dbReference type="EMBL" id="CDR47104.1"/>
    </source>
</evidence>
<dbReference type="GO" id="GO:0071467">
    <property type="term" value="P:cellular response to pH"/>
    <property type="evidence" value="ECO:0007669"/>
    <property type="project" value="TreeGrafter"/>
</dbReference>
<evidence type="ECO:0000256" key="2">
    <source>
        <dbReference type="ARBA" id="ARBA00022692"/>
    </source>
</evidence>
<feature type="transmembrane region" description="Helical" evidence="8">
    <location>
        <begin position="127"/>
        <end position="147"/>
    </location>
</feature>
<gene>
    <name evidence="9" type="ORF">CYFA0S_28e00848g</name>
</gene>
<accession>A0A061BJE3</accession>
<dbReference type="EMBL" id="LK052913">
    <property type="protein sequence ID" value="CDR47104.1"/>
    <property type="molecule type" value="Genomic_DNA"/>
</dbReference>
<evidence type="ECO:0000256" key="6">
    <source>
        <dbReference type="ARBA" id="ARBA00040155"/>
    </source>
</evidence>
<feature type="compositionally biased region" description="Low complexity" evidence="7">
    <location>
        <begin position="371"/>
        <end position="385"/>
    </location>
</feature>
<dbReference type="Pfam" id="PF08733">
    <property type="entry name" value="PalH"/>
    <property type="match status" value="1"/>
</dbReference>
<dbReference type="AlphaFoldDB" id="A0A061BJE3"/>
<evidence type="ECO:0000256" key="5">
    <source>
        <dbReference type="ARBA" id="ARBA00038109"/>
    </source>
</evidence>
<keyword evidence="4 8" id="KW-0472">Membrane</keyword>
<feature type="transmembrane region" description="Helical" evidence="8">
    <location>
        <begin position="95"/>
        <end position="115"/>
    </location>
</feature>
<dbReference type="PhylomeDB" id="A0A061BJE3"/>
<evidence type="ECO:0000256" key="8">
    <source>
        <dbReference type="SAM" id="Phobius"/>
    </source>
</evidence>
<dbReference type="PANTHER" id="PTHR35779:SF1">
    <property type="entry name" value="PH-RESPONSE REGULATOR PROTEIN PALH_RIM21"/>
    <property type="match status" value="1"/>
</dbReference>
<organism evidence="9">
    <name type="scientific">Cyberlindnera fabianii</name>
    <name type="common">Yeast</name>
    <name type="synonym">Hansenula fabianii</name>
    <dbReference type="NCBI Taxonomy" id="36022"/>
    <lineage>
        <taxon>Eukaryota</taxon>
        <taxon>Fungi</taxon>
        <taxon>Dikarya</taxon>
        <taxon>Ascomycota</taxon>
        <taxon>Saccharomycotina</taxon>
        <taxon>Saccharomycetes</taxon>
        <taxon>Phaffomycetales</taxon>
        <taxon>Phaffomycetaceae</taxon>
        <taxon>Cyberlindnera</taxon>
    </lineage>
</organism>
<proteinExistence type="inferred from homology"/>
<evidence type="ECO:0000256" key="1">
    <source>
        <dbReference type="ARBA" id="ARBA00004141"/>
    </source>
</evidence>
<feature type="region of interest" description="Disordered" evidence="7">
    <location>
        <begin position="491"/>
        <end position="540"/>
    </location>
</feature>
<evidence type="ECO:0000256" key="3">
    <source>
        <dbReference type="ARBA" id="ARBA00022989"/>
    </source>
</evidence>
<feature type="transmembrane region" description="Helical" evidence="8">
    <location>
        <begin position="202"/>
        <end position="220"/>
    </location>
</feature>
<feature type="region of interest" description="Disordered" evidence="7">
    <location>
        <begin position="354"/>
        <end position="410"/>
    </location>
</feature>
<feature type="transmembrane region" description="Helical" evidence="8">
    <location>
        <begin position="240"/>
        <end position="260"/>
    </location>
</feature>
<dbReference type="PANTHER" id="PTHR35779">
    <property type="entry name" value="PH-RESPONSE REGULATOR PROTEIN PALH/RIM21"/>
    <property type="match status" value="1"/>
</dbReference>
<keyword evidence="2 8" id="KW-0812">Transmembrane</keyword>
<comment type="similarity">
    <text evidence="5">Belongs to the palH/RIM21 family.</text>
</comment>
<dbReference type="InterPro" id="IPR014844">
    <property type="entry name" value="PalH"/>
</dbReference>
<reference evidence="9" key="1">
    <citation type="journal article" date="2014" name="Genome Announc.">
        <title>Genome sequence of the yeast Cyberlindnera fabianii (Hansenula fabianii).</title>
        <authorList>
            <person name="Freel K.C."/>
            <person name="Sarilar V."/>
            <person name="Neuveglise C."/>
            <person name="Devillers H."/>
            <person name="Friedrich A."/>
            <person name="Schacherer J."/>
        </authorList>
    </citation>
    <scope>NUCLEOTIDE SEQUENCE</scope>
    <source>
        <strain evidence="9">YJS4271</strain>
    </source>
</reference>
<feature type="transmembrane region" description="Helical" evidence="8">
    <location>
        <begin position="272"/>
        <end position="291"/>
    </location>
</feature>
<evidence type="ECO:0000256" key="4">
    <source>
        <dbReference type="ARBA" id="ARBA00023136"/>
    </source>
</evidence>
<protein>
    <recommendedName>
        <fullName evidence="6">pH-response regulator protein palH/RIM21</fullName>
    </recommendedName>
</protein>